<dbReference type="InterPro" id="IPR006935">
    <property type="entry name" value="Helicase/UvrB_N"/>
</dbReference>
<feature type="domain" description="Helicase C-terminal" evidence="2">
    <location>
        <begin position="223"/>
        <end position="370"/>
    </location>
</feature>
<dbReference type="GO" id="GO:0004386">
    <property type="term" value="F:helicase activity"/>
    <property type="evidence" value="ECO:0007669"/>
    <property type="project" value="UniProtKB-KW"/>
</dbReference>
<dbReference type="InterPro" id="IPR001650">
    <property type="entry name" value="Helicase_C-like"/>
</dbReference>
<keyword evidence="3" id="KW-0378">Hydrolase</keyword>
<dbReference type="SMART" id="SM00490">
    <property type="entry name" value="HELICc"/>
    <property type="match status" value="1"/>
</dbReference>
<evidence type="ECO:0000313" key="4">
    <source>
        <dbReference type="Proteomes" id="UP001212170"/>
    </source>
</evidence>
<comment type="caution">
    <text evidence="3">The sequence shown here is derived from an EMBL/GenBank/DDBJ whole genome shotgun (WGS) entry which is preliminary data.</text>
</comment>
<evidence type="ECO:0000259" key="1">
    <source>
        <dbReference type="PROSITE" id="PS51192"/>
    </source>
</evidence>
<keyword evidence="3" id="KW-0067">ATP-binding</keyword>
<dbReference type="PANTHER" id="PTHR47396">
    <property type="entry name" value="TYPE I RESTRICTION ENZYME ECOKI R PROTEIN"/>
    <property type="match status" value="1"/>
</dbReference>
<dbReference type="Pfam" id="PF04851">
    <property type="entry name" value="ResIII"/>
    <property type="match status" value="1"/>
</dbReference>
<dbReference type="EMBL" id="JAMZNK010000028">
    <property type="protein sequence ID" value="MDA6071116.1"/>
    <property type="molecule type" value="Genomic_DNA"/>
</dbReference>
<dbReference type="RefSeq" id="WP_271336933.1">
    <property type="nucleotide sequence ID" value="NZ_JAMZNK010000028.1"/>
</dbReference>
<dbReference type="Proteomes" id="UP001212170">
    <property type="component" value="Unassembled WGS sequence"/>
</dbReference>
<evidence type="ECO:0000259" key="2">
    <source>
        <dbReference type="PROSITE" id="PS51194"/>
    </source>
</evidence>
<dbReference type="PROSITE" id="PS51194">
    <property type="entry name" value="HELICASE_CTER"/>
    <property type="match status" value="1"/>
</dbReference>
<dbReference type="InterPro" id="IPR050742">
    <property type="entry name" value="Helicase_Restrict-Modif_Enz"/>
</dbReference>
<dbReference type="Pfam" id="PF00271">
    <property type="entry name" value="Helicase_C"/>
    <property type="match status" value="1"/>
</dbReference>
<dbReference type="Gene3D" id="3.40.50.300">
    <property type="entry name" value="P-loop containing nucleotide triphosphate hydrolases"/>
    <property type="match status" value="2"/>
</dbReference>
<reference evidence="3 4" key="1">
    <citation type="journal article" date="2023" name="Chemosphere">
        <title>Whole genome analysis of Flavobacterium aziz-sancarii sp. nov., isolated from Ardley Island (Antarctica), revealed a rich resistome and bioremediation potential.</title>
        <authorList>
            <person name="Otur C."/>
            <person name="Okay S."/>
            <person name="Kurt-Kizildogan A."/>
        </authorList>
    </citation>
    <scope>NUCLEOTIDE SEQUENCE [LARGE SCALE GENOMIC DNA]</scope>
    <source>
        <strain evidence="3 4">AC</strain>
    </source>
</reference>
<protein>
    <submittedName>
        <fullName evidence="3">DEAD/DEAH box helicase</fullName>
    </submittedName>
</protein>
<name>A0ABT4WEY7_9FLAO</name>
<accession>A0ABT4WEY7</accession>
<gene>
    <name evidence="3" type="ORF">NJT12_15985</name>
</gene>
<evidence type="ECO:0000313" key="3">
    <source>
        <dbReference type="EMBL" id="MDA6071116.1"/>
    </source>
</evidence>
<dbReference type="PROSITE" id="PS51192">
    <property type="entry name" value="HELICASE_ATP_BIND_1"/>
    <property type="match status" value="1"/>
</dbReference>
<dbReference type="InterPro" id="IPR027417">
    <property type="entry name" value="P-loop_NTPase"/>
</dbReference>
<dbReference type="PANTHER" id="PTHR47396:SF1">
    <property type="entry name" value="ATP-DEPENDENT HELICASE IRC3-RELATED"/>
    <property type="match status" value="1"/>
</dbReference>
<sequence>MNTKIHPKTLHCYQKKDIETIFEKIGETSKSKLLYQLPTGAGKTVVFSEIARRFIDQYGKTAVVLTHRKELCRQTSAVLKSFGVKNCMINSTSGNFKAGCDCYVAMVETLRNRIKSKKIKPQVVGLVIIDEAHHNSFRKLLGSFKNAVVIGVTATPFSSDISKPMKQHYDTLITGESIAVLIKEGFLAKPKSFVYEVELNTLKTGIHGDYTVSSSNELYSSSSMQELLLEAYRENALGKKTLIFNNGIATSQEVFETFTQAGIPIRHLDNKTPDDRRKEILKWFKKTKDAVLTSVSILTTGFDEPTLEHIILNRATTSITLYHQMVGRGSRRLPSKKTFGITDLGNNIQRFGAWDAPVDWQFVFEKPDVFAKHLQYHASGNSGVQSHGMSGELRAKFPKTLEMTFDIEASYQEAIDMDKKPKTVIQESIRQQAKMCMDNADALSEAIALAQGLQPEIQWRVKQYVKCLDNASRNYKEWLLKDYQDRLEGLIVKLFAKIKSRAEIM</sequence>
<dbReference type="InterPro" id="IPR014001">
    <property type="entry name" value="Helicase_ATP-bd"/>
</dbReference>
<proteinExistence type="predicted"/>
<organism evidence="3 4">
    <name type="scientific">Flavobacterium azizsancarii</name>
    <dbReference type="NCBI Taxonomy" id="2961580"/>
    <lineage>
        <taxon>Bacteria</taxon>
        <taxon>Pseudomonadati</taxon>
        <taxon>Bacteroidota</taxon>
        <taxon>Flavobacteriia</taxon>
        <taxon>Flavobacteriales</taxon>
        <taxon>Flavobacteriaceae</taxon>
        <taxon>Flavobacterium</taxon>
    </lineage>
</organism>
<keyword evidence="3" id="KW-0347">Helicase</keyword>
<feature type="domain" description="Helicase ATP-binding" evidence="1">
    <location>
        <begin position="24"/>
        <end position="174"/>
    </location>
</feature>
<dbReference type="SUPFAM" id="SSF52540">
    <property type="entry name" value="P-loop containing nucleoside triphosphate hydrolases"/>
    <property type="match status" value="1"/>
</dbReference>
<keyword evidence="4" id="KW-1185">Reference proteome</keyword>
<dbReference type="SMART" id="SM00487">
    <property type="entry name" value="DEXDc"/>
    <property type="match status" value="1"/>
</dbReference>
<keyword evidence="3" id="KW-0547">Nucleotide-binding</keyword>